<evidence type="ECO:0000259" key="2">
    <source>
        <dbReference type="Pfam" id="PF07970"/>
    </source>
</evidence>
<dbReference type="GO" id="GO:0030134">
    <property type="term" value="C:COPII-coated ER to Golgi transport vesicle"/>
    <property type="evidence" value="ECO:0007669"/>
    <property type="project" value="TreeGrafter"/>
</dbReference>
<dbReference type="GO" id="GO:0005783">
    <property type="term" value="C:endoplasmic reticulum"/>
    <property type="evidence" value="ECO:0007669"/>
    <property type="project" value="TreeGrafter"/>
</dbReference>
<evidence type="ECO:0000313" key="3">
    <source>
        <dbReference type="EMBL" id="CBK22417.2"/>
    </source>
</evidence>
<organism evidence="3">
    <name type="scientific">Blastocystis hominis</name>
    <dbReference type="NCBI Taxonomy" id="12968"/>
    <lineage>
        <taxon>Eukaryota</taxon>
        <taxon>Sar</taxon>
        <taxon>Stramenopiles</taxon>
        <taxon>Bigyra</taxon>
        <taxon>Opalozoa</taxon>
        <taxon>Opalinata</taxon>
        <taxon>Blastocystidae</taxon>
        <taxon>Blastocystis</taxon>
    </lineage>
</organism>
<dbReference type="Pfam" id="PF07970">
    <property type="entry name" value="COPIIcoated_ERV"/>
    <property type="match status" value="1"/>
</dbReference>
<dbReference type="AlphaFoldDB" id="D8M3E4"/>
<dbReference type="InParanoid" id="D8M3E4"/>
<dbReference type="OMA" id="SHAYQIE"/>
<dbReference type="InterPro" id="IPR012936">
    <property type="entry name" value="Erv_C"/>
</dbReference>
<sequence length="251" mass="27409">MKLDVDVNGVVTGFNRESISSSSSSSSSSDSCGSCYGAGAEGQCCNTCSAIVEAYNSRGWSPHFVLQFSPLCRNSRPSVLSFKSGCMIWGAIDVHQVAGDIHIQTTTGMIDILGAPVYDAEIISKLKSSHFIEHFSFGKHIPGVENPLNGRRFLANQLTSHAYQIEILPAIYERGGVEIRSNEISVYETDKVVTVEPSGTADVEPGLFFKYRISPFEHVIREDRKEFWSLVVRLCGVMGGMMAVGGKGRRE</sequence>
<evidence type="ECO:0000313" key="4">
    <source>
        <dbReference type="Proteomes" id="UP000008312"/>
    </source>
</evidence>
<comment type="similarity">
    <text evidence="1">Belongs to the ERGIC family.</text>
</comment>
<protein>
    <recommendedName>
        <fullName evidence="2">Endoplasmic reticulum vesicle transporter C-terminal domain-containing protein</fullName>
    </recommendedName>
</protein>
<name>D8M3E4_BLAHO</name>
<reference evidence="3" key="1">
    <citation type="submission" date="2010-02" db="EMBL/GenBank/DDBJ databases">
        <title>Sequencing and annotation of the Blastocystis hominis genome.</title>
        <authorList>
            <person name="Wincker P."/>
        </authorList>
    </citation>
    <scope>NUCLEOTIDE SEQUENCE</scope>
    <source>
        <strain evidence="3">Singapore isolate B</strain>
    </source>
</reference>
<dbReference type="PANTHER" id="PTHR10984:SF25">
    <property type="entry name" value="ENDOPLASMIC RETICULUM-GOLGI INTERMEDIATE COMPARTMENT PROTEIN 3"/>
    <property type="match status" value="1"/>
</dbReference>
<evidence type="ECO:0000256" key="1">
    <source>
        <dbReference type="ARBA" id="ARBA00005648"/>
    </source>
</evidence>
<dbReference type="OrthoDB" id="270930at2759"/>
<dbReference type="InterPro" id="IPR045888">
    <property type="entry name" value="Erv"/>
</dbReference>
<dbReference type="GeneID" id="24919699"/>
<keyword evidence="4" id="KW-1185">Reference proteome</keyword>
<dbReference type="PANTHER" id="PTHR10984">
    <property type="entry name" value="ENDOPLASMIC RETICULUM-GOLGI INTERMEDIATE COMPARTMENT PROTEIN"/>
    <property type="match status" value="1"/>
</dbReference>
<proteinExistence type="inferred from homology"/>
<accession>D8M3E4</accession>
<dbReference type="RefSeq" id="XP_012896465.1">
    <property type="nucleotide sequence ID" value="XM_013041011.1"/>
</dbReference>
<feature type="domain" description="Endoplasmic reticulum vesicle transporter C-terminal" evidence="2">
    <location>
        <begin position="35"/>
        <end position="245"/>
    </location>
</feature>
<gene>
    <name evidence="3" type="ORF">GSBLH_T00002541001</name>
</gene>
<dbReference type="Proteomes" id="UP000008312">
    <property type="component" value="Unassembled WGS sequence"/>
</dbReference>
<dbReference type="EMBL" id="FN668650">
    <property type="protein sequence ID" value="CBK22417.2"/>
    <property type="molecule type" value="Genomic_DNA"/>
</dbReference>